<accession>A0A101CHM9</accession>
<reference evidence="1 2" key="1">
    <citation type="submission" date="2015-10" db="EMBL/GenBank/DDBJ databases">
        <title>Genome sequence of Chryseobacterium greenlandense.</title>
        <authorList>
            <person name="Newman J."/>
            <person name="Fischer K."/>
            <person name="Miller J."/>
        </authorList>
    </citation>
    <scope>NUCLEOTIDE SEQUENCE [LARGE SCALE GENOMIC DNA]</scope>
    <source>
        <strain evidence="1 2">UMB34</strain>
    </source>
</reference>
<dbReference type="EMBL" id="LMAI01000004">
    <property type="protein sequence ID" value="KUJ56436.1"/>
    <property type="molecule type" value="Genomic_DNA"/>
</dbReference>
<gene>
    <name evidence="1" type="ORF">AR686_07695</name>
</gene>
<sequence length="142" mass="16754">MKIKELRIGNLVYGVFEDDEENSNHSVCLVTGLSEDQYLGEGWNFMLENMERKDVENYFEMKPIPLTQEWLLKFGFEKDNEVDEIDGMLFVIFYIGDYIVEHWISEDIFNFTDDCNLKVQVSSVHQLQNLFFCLCGKELTIK</sequence>
<proteinExistence type="predicted"/>
<dbReference type="AlphaFoldDB" id="A0A101CHM9"/>
<dbReference type="RefSeq" id="WP_059136400.1">
    <property type="nucleotide sequence ID" value="NZ_LMAI01000004.1"/>
</dbReference>
<evidence type="ECO:0000313" key="1">
    <source>
        <dbReference type="EMBL" id="KUJ56436.1"/>
    </source>
</evidence>
<name>A0A101CHM9_9FLAO</name>
<dbReference type="Proteomes" id="UP000054388">
    <property type="component" value="Unassembled WGS sequence"/>
</dbReference>
<organism evidence="1 2">
    <name type="scientific">Chryseobacterium aquaticum subsp. greenlandense</name>
    <dbReference type="NCBI Taxonomy" id="345663"/>
    <lineage>
        <taxon>Bacteria</taxon>
        <taxon>Pseudomonadati</taxon>
        <taxon>Bacteroidota</taxon>
        <taxon>Flavobacteriia</taxon>
        <taxon>Flavobacteriales</taxon>
        <taxon>Weeksellaceae</taxon>
        <taxon>Chryseobacterium group</taxon>
        <taxon>Chryseobacterium</taxon>
    </lineage>
</organism>
<comment type="caution">
    <text evidence="1">The sequence shown here is derived from an EMBL/GenBank/DDBJ whole genome shotgun (WGS) entry which is preliminary data.</text>
</comment>
<evidence type="ECO:0000313" key="2">
    <source>
        <dbReference type="Proteomes" id="UP000054388"/>
    </source>
</evidence>
<protein>
    <submittedName>
        <fullName evidence="1">Uncharacterized protein</fullName>
    </submittedName>
</protein>